<comment type="caution">
    <text evidence="4">The sequence shown here is derived from an EMBL/GenBank/DDBJ whole genome shotgun (WGS) entry which is preliminary data.</text>
</comment>
<dbReference type="SMART" id="SM00028">
    <property type="entry name" value="TPR"/>
    <property type="match status" value="5"/>
</dbReference>
<dbReference type="Proteomes" id="UP000823201">
    <property type="component" value="Unassembled WGS sequence"/>
</dbReference>
<name>A0ABS2Q613_9BACL</name>
<feature type="repeat" description="TPR" evidence="3">
    <location>
        <begin position="18"/>
        <end position="51"/>
    </location>
</feature>
<evidence type="ECO:0000256" key="1">
    <source>
        <dbReference type="ARBA" id="ARBA00022737"/>
    </source>
</evidence>
<evidence type="ECO:0000313" key="5">
    <source>
        <dbReference type="Proteomes" id="UP000823201"/>
    </source>
</evidence>
<dbReference type="RefSeq" id="WP_205005554.1">
    <property type="nucleotide sequence ID" value="NZ_CBCRXA010000033.1"/>
</dbReference>
<keyword evidence="1" id="KW-0677">Repeat</keyword>
<dbReference type="InterPro" id="IPR011990">
    <property type="entry name" value="TPR-like_helical_dom_sf"/>
</dbReference>
<dbReference type="Gene3D" id="1.25.40.10">
    <property type="entry name" value="Tetratricopeptide repeat domain"/>
    <property type="match status" value="2"/>
</dbReference>
<dbReference type="InterPro" id="IPR051012">
    <property type="entry name" value="CellSynth/LPSAsmb/PSIAsmb"/>
</dbReference>
<feature type="repeat" description="TPR" evidence="3">
    <location>
        <begin position="87"/>
        <end position="120"/>
    </location>
</feature>
<dbReference type="Pfam" id="PF13432">
    <property type="entry name" value="TPR_16"/>
    <property type="match status" value="1"/>
</dbReference>
<keyword evidence="2 3" id="KW-0802">TPR repeat</keyword>
<dbReference type="InterPro" id="IPR019734">
    <property type="entry name" value="TPR_rpt"/>
</dbReference>
<accession>A0ABS2Q613</accession>
<organism evidence="4 5">
    <name type="scientific">Sporolactobacillus spathodeae</name>
    <dbReference type="NCBI Taxonomy" id="1465502"/>
    <lineage>
        <taxon>Bacteria</taxon>
        <taxon>Bacillati</taxon>
        <taxon>Bacillota</taxon>
        <taxon>Bacilli</taxon>
        <taxon>Bacillales</taxon>
        <taxon>Sporolactobacillaceae</taxon>
        <taxon>Sporolactobacillus</taxon>
    </lineage>
</organism>
<dbReference type="PROSITE" id="PS50005">
    <property type="entry name" value="TPR"/>
    <property type="match status" value="3"/>
</dbReference>
<dbReference type="PANTHER" id="PTHR45586:SF1">
    <property type="entry name" value="LIPOPOLYSACCHARIDE ASSEMBLY PROTEIN B"/>
    <property type="match status" value="1"/>
</dbReference>
<sequence length="503" mass="58613">MNDIKHKERRVIPFRPTAEFFYQKGMNWYQRGDLERASKYLDRALKLKPNDVEYLCQQAAIFSELEYYESSIQLLKKVVYKIDSGMTECYFFMANNYAYLGEFEAALEAVQRYLTLEPNGAFADEASELFEMLTEETDEFIDLDESKYVRLHEKGRLALEHGRFDEAVRLFTRVTEDEPDFLAAQNNLTLAYFSLGRTNDALETAEKVLARDPGNIHTLCNLATYFEQMQQNDALRQVTDRLDRLYPMNPDHCGKLGSTYLYIGNDEKAAYWLNQAEQRGAHPDQVFRFWQALAAFHLGDEQGARRKWAQVDYFSNKPYHPFKYGKIQDMLYEKDAAENFMISDLIANELSENNRAYQLFSLFYLSGQGSWEQLDQLQIKGSCPMVRTVAGRLLAEKQSGSPDNGLEIVRYVEKYFGSQKEVLKRPEVYNFWYIIDSLLIRDRQTDCAGWAATLVYLWEKEYGQHCAQKSVAEATGTSVYRIRKHVHELMDALEQQQTEAEFE</sequence>
<keyword evidence="5" id="KW-1185">Reference proteome</keyword>
<dbReference type="Pfam" id="PF07719">
    <property type="entry name" value="TPR_2"/>
    <property type="match status" value="1"/>
</dbReference>
<dbReference type="SUPFAM" id="SSF48452">
    <property type="entry name" value="TPR-like"/>
    <property type="match status" value="2"/>
</dbReference>
<evidence type="ECO:0000313" key="4">
    <source>
        <dbReference type="EMBL" id="MBM7657203.1"/>
    </source>
</evidence>
<dbReference type="EMBL" id="JAFBEV010000004">
    <property type="protein sequence ID" value="MBM7657203.1"/>
    <property type="molecule type" value="Genomic_DNA"/>
</dbReference>
<proteinExistence type="predicted"/>
<dbReference type="Pfam" id="PF13181">
    <property type="entry name" value="TPR_8"/>
    <property type="match status" value="1"/>
</dbReference>
<dbReference type="PANTHER" id="PTHR45586">
    <property type="entry name" value="TPR REPEAT-CONTAINING PROTEIN PA4667"/>
    <property type="match status" value="1"/>
</dbReference>
<protein>
    <submittedName>
        <fullName evidence="4">Tetratricopeptide (TPR) repeat protein</fullName>
    </submittedName>
</protein>
<evidence type="ECO:0000256" key="2">
    <source>
        <dbReference type="ARBA" id="ARBA00022803"/>
    </source>
</evidence>
<dbReference type="PROSITE" id="PS50293">
    <property type="entry name" value="TPR_REGION"/>
    <property type="match status" value="1"/>
</dbReference>
<gene>
    <name evidence="4" type="ORF">JOC27_000644</name>
</gene>
<reference evidence="4 5" key="1">
    <citation type="submission" date="2021-01" db="EMBL/GenBank/DDBJ databases">
        <title>Genomic Encyclopedia of Type Strains, Phase IV (KMG-IV): sequencing the most valuable type-strain genomes for metagenomic binning, comparative biology and taxonomic classification.</title>
        <authorList>
            <person name="Goeker M."/>
        </authorList>
    </citation>
    <scope>NUCLEOTIDE SEQUENCE [LARGE SCALE GENOMIC DNA]</scope>
    <source>
        <strain evidence="4 5">DSM 100968</strain>
    </source>
</reference>
<dbReference type="InterPro" id="IPR013105">
    <property type="entry name" value="TPR_2"/>
</dbReference>
<evidence type="ECO:0000256" key="3">
    <source>
        <dbReference type="PROSITE-ProRule" id="PRU00339"/>
    </source>
</evidence>
<feature type="repeat" description="TPR" evidence="3">
    <location>
        <begin position="182"/>
        <end position="215"/>
    </location>
</feature>